<accession>A0AA39Z0P0</accession>
<dbReference type="CDD" id="cd00174">
    <property type="entry name" value="SH3"/>
    <property type="match status" value="1"/>
</dbReference>
<feature type="compositionally biased region" description="Polar residues" evidence="3">
    <location>
        <begin position="101"/>
        <end position="110"/>
    </location>
</feature>
<dbReference type="Proteomes" id="UP001174997">
    <property type="component" value="Unassembled WGS sequence"/>
</dbReference>
<reference evidence="5" key="1">
    <citation type="submission" date="2023-06" db="EMBL/GenBank/DDBJ databases">
        <title>Genome-scale phylogeny and comparative genomics of the fungal order Sordariales.</title>
        <authorList>
            <consortium name="Lawrence Berkeley National Laboratory"/>
            <person name="Hensen N."/>
            <person name="Bonometti L."/>
            <person name="Westerberg I."/>
            <person name="Brannstrom I.O."/>
            <person name="Guillou S."/>
            <person name="Cros-Aarteil S."/>
            <person name="Calhoun S."/>
            <person name="Haridas S."/>
            <person name="Kuo A."/>
            <person name="Mondo S."/>
            <person name="Pangilinan J."/>
            <person name="Riley R."/>
            <person name="Labutti K."/>
            <person name="Andreopoulos B."/>
            <person name="Lipzen A."/>
            <person name="Chen C."/>
            <person name="Yanf M."/>
            <person name="Daum C."/>
            <person name="Ng V."/>
            <person name="Clum A."/>
            <person name="Steindorff A."/>
            <person name="Ohm R."/>
            <person name="Martin F."/>
            <person name="Silar P."/>
            <person name="Natvig D."/>
            <person name="Lalanne C."/>
            <person name="Gautier V."/>
            <person name="Ament-Velasquez S.L."/>
            <person name="Kruys A."/>
            <person name="Hutchinson M.I."/>
            <person name="Powell A.J."/>
            <person name="Barry K."/>
            <person name="Miller A.N."/>
            <person name="Grigoriev I.V."/>
            <person name="Debuchy R."/>
            <person name="Gladieux P."/>
            <person name="Thoren M.H."/>
            <person name="Johannesson H."/>
        </authorList>
    </citation>
    <scope>NUCLEOTIDE SEQUENCE</scope>
    <source>
        <strain evidence="5">CBS 307.81</strain>
    </source>
</reference>
<feature type="region of interest" description="Disordered" evidence="3">
    <location>
        <begin position="45"/>
        <end position="129"/>
    </location>
</feature>
<feature type="domain" description="SH3" evidence="4">
    <location>
        <begin position="131"/>
        <end position="192"/>
    </location>
</feature>
<evidence type="ECO:0000256" key="2">
    <source>
        <dbReference type="PROSITE-ProRule" id="PRU00192"/>
    </source>
</evidence>
<sequence>MGDRQRVIETNRSLRNIKNELESLLEKGVIDDDTYETISGLLPAESSFNSRSTPAPRANTTTTATSLPTPASTPAATAAPPPTAAMAALSVGGNANPPPSYAQSTSTTTGGPPALPGRNPPPAAAAPPSKPIIAHARALYKYSAADARDCSFDKDDRIAVFEYMNADWWMGRNQRSGQEGIFPRSYVVVEDEKAAQPAAVLYPHQPAQPVYGQPAGGYGQPAGYGVGYPGAPPAGQQQQQQQQGEEGGSKMGEHGKKFGKKLGNAAIFGAGATIGSNIVNSIF</sequence>
<comment type="caution">
    <text evidence="5">The sequence shown here is derived from an EMBL/GenBank/DDBJ whole genome shotgun (WGS) entry which is preliminary data.</text>
</comment>
<evidence type="ECO:0000313" key="6">
    <source>
        <dbReference type="Proteomes" id="UP001174997"/>
    </source>
</evidence>
<dbReference type="SUPFAM" id="SSF50044">
    <property type="entry name" value="SH3-domain"/>
    <property type="match status" value="1"/>
</dbReference>
<dbReference type="AlphaFoldDB" id="A0AA39Z0P0"/>
<feature type="region of interest" description="Disordered" evidence="3">
    <location>
        <begin position="224"/>
        <end position="256"/>
    </location>
</feature>
<feature type="compositionally biased region" description="Low complexity" evidence="3">
    <location>
        <begin position="233"/>
        <end position="244"/>
    </location>
</feature>
<proteinExistence type="predicted"/>
<dbReference type="InterPro" id="IPR001452">
    <property type="entry name" value="SH3_domain"/>
</dbReference>
<dbReference type="InterPro" id="IPR050670">
    <property type="entry name" value="STAM"/>
</dbReference>
<evidence type="ECO:0000256" key="3">
    <source>
        <dbReference type="SAM" id="MobiDB-lite"/>
    </source>
</evidence>
<feature type="compositionally biased region" description="Low complexity" evidence="3">
    <location>
        <begin position="52"/>
        <end position="88"/>
    </location>
</feature>
<dbReference type="SMART" id="SM00326">
    <property type="entry name" value="SH3"/>
    <property type="match status" value="1"/>
</dbReference>
<evidence type="ECO:0000313" key="5">
    <source>
        <dbReference type="EMBL" id="KAK0661570.1"/>
    </source>
</evidence>
<dbReference type="PRINTS" id="PR00452">
    <property type="entry name" value="SH3DOMAIN"/>
</dbReference>
<gene>
    <name evidence="5" type="ORF">QBC41DRAFT_261074</name>
</gene>
<dbReference type="EMBL" id="JAULSY010000152">
    <property type="protein sequence ID" value="KAK0661570.1"/>
    <property type="molecule type" value="Genomic_DNA"/>
</dbReference>
<feature type="compositionally biased region" description="Pro residues" evidence="3">
    <location>
        <begin position="113"/>
        <end position="129"/>
    </location>
</feature>
<feature type="compositionally biased region" description="Basic and acidic residues" evidence="3">
    <location>
        <begin position="247"/>
        <end position="256"/>
    </location>
</feature>
<protein>
    <submittedName>
        <fullName evidence="5">SH3 domain-containing protein</fullName>
    </submittedName>
</protein>
<keyword evidence="6" id="KW-1185">Reference proteome</keyword>
<dbReference type="Gene3D" id="2.30.30.40">
    <property type="entry name" value="SH3 Domains"/>
    <property type="match status" value="1"/>
</dbReference>
<dbReference type="PROSITE" id="PS50002">
    <property type="entry name" value="SH3"/>
    <property type="match status" value="1"/>
</dbReference>
<keyword evidence="1 2" id="KW-0728">SH3 domain</keyword>
<evidence type="ECO:0000259" key="4">
    <source>
        <dbReference type="PROSITE" id="PS50002"/>
    </source>
</evidence>
<dbReference type="PANTHER" id="PTHR45929">
    <property type="entry name" value="JAK PATHWAY SIGNAL TRANSDUCTION ADAPTOR MOLECULE"/>
    <property type="match status" value="1"/>
</dbReference>
<dbReference type="PANTHER" id="PTHR45929:SF7">
    <property type="entry name" value="LAS SEVENTEEN-BINDING PROTEIN 1"/>
    <property type="match status" value="1"/>
</dbReference>
<evidence type="ECO:0000256" key="1">
    <source>
        <dbReference type="ARBA" id="ARBA00022443"/>
    </source>
</evidence>
<name>A0AA39Z0P0_9PEZI</name>
<dbReference type="Pfam" id="PF00018">
    <property type="entry name" value="SH3_1"/>
    <property type="match status" value="1"/>
</dbReference>
<organism evidence="5 6">
    <name type="scientific">Cercophora samala</name>
    <dbReference type="NCBI Taxonomy" id="330535"/>
    <lineage>
        <taxon>Eukaryota</taxon>
        <taxon>Fungi</taxon>
        <taxon>Dikarya</taxon>
        <taxon>Ascomycota</taxon>
        <taxon>Pezizomycotina</taxon>
        <taxon>Sordariomycetes</taxon>
        <taxon>Sordariomycetidae</taxon>
        <taxon>Sordariales</taxon>
        <taxon>Lasiosphaeriaceae</taxon>
        <taxon>Cercophora</taxon>
    </lineage>
</organism>
<dbReference type="InterPro" id="IPR036028">
    <property type="entry name" value="SH3-like_dom_sf"/>
</dbReference>